<dbReference type="Proteomes" id="UP001595955">
    <property type="component" value="Unassembled WGS sequence"/>
</dbReference>
<feature type="compositionally biased region" description="Low complexity" evidence="1">
    <location>
        <begin position="10"/>
        <end position="32"/>
    </location>
</feature>
<keyword evidence="3" id="KW-1185">Reference proteome</keyword>
<comment type="caution">
    <text evidence="2">The sequence shown here is derived from an EMBL/GenBank/DDBJ whole genome shotgun (WGS) entry which is preliminary data.</text>
</comment>
<feature type="region of interest" description="Disordered" evidence="1">
    <location>
        <begin position="1"/>
        <end position="39"/>
    </location>
</feature>
<sequence>MSTGNAARGDLPAADVVTTTTTSASPSLTDGPALPPAPPLVPLTALTPLGGADGEAGWCVDGVCVVPPSG</sequence>
<evidence type="ECO:0000313" key="2">
    <source>
        <dbReference type="EMBL" id="MFC4555578.1"/>
    </source>
</evidence>
<dbReference type="EMBL" id="JBHSGF010000006">
    <property type="protein sequence ID" value="MFC4555578.1"/>
    <property type="molecule type" value="Genomic_DNA"/>
</dbReference>
<reference evidence="3" key="1">
    <citation type="journal article" date="2019" name="Int. J. Syst. Evol. Microbiol.">
        <title>The Global Catalogue of Microorganisms (GCM) 10K type strain sequencing project: providing services to taxonomists for standard genome sequencing and annotation.</title>
        <authorList>
            <consortium name="The Broad Institute Genomics Platform"/>
            <consortium name="The Broad Institute Genome Sequencing Center for Infectious Disease"/>
            <person name="Wu L."/>
            <person name="Ma J."/>
        </authorList>
    </citation>
    <scope>NUCLEOTIDE SEQUENCE [LARGE SCALE GENOMIC DNA]</scope>
    <source>
        <strain evidence="3">JCM 3369</strain>
    </source>
</reference>
<evidence type="ECO:0000313" key="3">
    <source>
        <dbReference type="Proteomes" id="UP001595955"/>
    </source>
</evidence>
<dbReference type="RefSeq" id="WP_122823560.1">
    <property type="nucleotide sequence ID" value="NZ_CP033325.1"/>
</dbReference>
<organism evidence="2 3">
    <name type="scientific">Georgenia faecalis</name>
    <dbReference type="NCBI Taxonomy" id="2483799"/>
    <lineage>
        <taxon>Bacteria</taxon>
        <taxon>Bacillati</taxon>
        <taxon>Actinomycetota</taxon>
        <taxon>Actinomycetes</taxon>
        <taxon>Micrococcales</taxon>
        <taxon>Bogoriellaceae</taxon>
        <taxon>Georgenia</taxon>
    </lineage>
</organism>
<protein>
    <submittedName>
        <fullName evidence="2">Uncharacterized protein</fullName>
    </submittedName>
</protein>
<gene>
    <name evidence="2" type="ORF">ACFO3F_09995</name>
</gene>
<proteinExistence type="predicted"/>
<evidence type="ECO:0000256" key="1">
    <source>
        <dbReference type="SAM" id="MobiDB-lite"/>
    </source>
</evidence>
<accession>A0ABV9DBP8</accession>
<name>A0ABV9DBP8_9MICO</name>